<dbReference type="RefSeq" id="WP_244064005.1">
    <property type="nucleotide sequence ID" value="NZ_BQNZ01000003.1"/>
</dbReference>
<protein>
    <submittedName>
        <fullName evidence="1">Uncharacterized protein</fullName>
    </submittedName>
</protein>
<evidence type="ECO:0000313" key="1">
    <source>
        <dbReference type="EMBL" id="GKH73480.1"/>
    </source>
</evidence>
<reference evidence="1" key="1">
    <citation type="submission" date="2022-01" db="EMBL/GenBank/DDBJ databases">
        <title>Novel bile acid biosynthetic pathways are enriched in the microbiome of centenarians.</title>
        <authorList>
            <person name="Sato Y."/>
            <person name="Atarashi K."/>
            <person name="Plichta R.D."/>
            <person name="Arai Y."/>
            <person name="Sasajima S."/>
            <person name="Kearney M.S."/>
            <person name="Suda W."/>
            <person name="Takeshita K."/>
            <person name="Sasaki T."/>
            <person name="Okamoto S."/>
            <person name="Skelly N.A."/>
            <person name="Okamura Y."/>
            <person name="Vlamakis H."/>
            <person name="Li Y."/>
            <person name="Tanoue T."/>
            <person name="Takei H."/>
            <person name="Nittono H."/>
            <person name="Narushima S."/>
            <person name="Irie J."/>
            <person name="Itoh H."/>
            <person name="Moriya K."/>
            <person name="Sugiura Y."/>
            <person name="Suematsu M."/>
            <person name="Moritoki N."/>
            <person name="Shibata S."/>
            <person name="Littman R.D."/>
            <person name="Fischbach A.M."/>
            <person name="Uwamino Y."/>
            <person name="Inoue T."/>
            <person name="Honda A."/>
            <person name="Hattori M."/>
            <person name="Murai T."/>
            <person name="Xavier J.R."/>
            <person name="Hirose N."/>
            <person name="Honda K."/>
        </authorList>
    </citation>
    <scope>NUCLEOTIDE SEQUENCE</scope>
    <source>
        <strain evidence="1">CE91-St3</strain>
    </source>
</reference>
<dbReference type="Proteomes" id="UP001055114">
    <property type="component" value="Unassembled WGS sequence"/>
</dbReference>
<accession>A0AA37KDU3</accession>
<sequence length="75" mass="8409">MDTNSNRLTAEEIRKLREMNFCKEPGFVKAEAVLASEAGEPGSPERKDFDAKARAWYNGESLCDRNMEARTGSPK</sequence>
<proteinExistence type="predicted"/>
<comment type="caution">
    <text evidence="1">The sequence shown here is derived from an EMBL/GenBank/DDBJ whole genome shotgun (WGS) entry which is preliminary data.</text>
</comment>
<name>A0AA37KDU3_9BACT</name>
<gene>
    <name evidence="1" type="ORF">CE91St3_33430</name>
</gene>
<dbReference type="EMBL" id="BQNZ01000003">
    <property type="protein sequence ID" value="GKH73480.1"/>
    <property type="molecule type" value="Genomic_DNA"/>
</dbReference>
<evidence type="ECO:0000313" key="2">
    <source>
        <dbReference type="Proteomes" id="UP001055114"/>
    </source>
</evidence>
<organism evidence="1 2">
    <name type="scientific">Parabacteroides merdae</name>
    <dbReference type="NCBI Taxonomy" id="46503"/>
    <lineage>
        <taxon>Bacteria</taxon>
        <taxon>Pseudomonadati</taxon>
        <taxon>Bacteroidota</taxon>
        <taxon>Bacteroidia</taxon>
        <taxon>Bacteroidales</taxon>
        <taxon>Tannerellaceae</taxon>
        <taxon>Parabacteroides</taxon>
    </lineage>
</organism>
<dbReference type="AlphaFoldDB" id="A0AA37KDU3"/>